<sequence>MCQGHARDQMISLQIRVPLKEARSIAQSKYCSVSVGILKKIEGSERVIDDMI</sequence>
<name>G2Y8B0_BOTF4</name>
<organism evidence="1 2">
    <name type="scientific">Botryotinia fuckeliana (strain T4)</name>
    <name type="common">Noble rot fungus</name>
    <name type="synonym">Botrytis cinerea</name>
    <dbReference type="NCBI Taxonomy" id="999810"/>
    <lineage>
        <taxon>Eukaryota</taxon>
        <taxon>Fungi</taxon>
        <taxon>Dikarya</taxon>
        <taxon>Ascomycota</taxon>
        <taxon>Pezizomycotina</taxon>
        <taxon>Leotiomycetes</taxon>
        <taxon>Helotiales</taxon>
        <taxon>Sclerotiniaceae</taxon>
        <taxon>Botrytis</taxon>
    </lineage>
</organism>
<reference evidence="2" key="1">
    <citation type="journal article" date="2011" name="PLoS Genet.">
        <title>Genomic analysis of the necrotrophic fungal pathogens Sclerotinia sclerotiorum and Botrytis cinerea.</title>
        <authorList>
            <person name="Amselem J."/>
            <person name="Cuomo C.A."/>
            <person name="van Kan J.A."/>
            <person name="Viaud M."/>
            <person name="Benito E.P."/>
            <person name="Couloux A."/>
            <person name="Coutinho P.M."/>
            <person name="de Vries R.P."/>
            <person name="Dyer P.S."/>
            <person name="Fillinger S."/>
            <person name="Fournier E."/>
            <person name="Gout L."/>
            <person name="Hahn M."/>
            <person name="Kohn L."/>
            <person name="Lapalu N."/>
            <person name="Plummer K.M."/>
            <person name="Pradier J.M."/>
            <person name="Quevillon E."/>
            <person name="Sharon A."/>
            <person name="Simon A."/>
            <person name="ten Have A."/>
            <person name="Tudzynski B."/>
            <person name="Tudzynski P."/>
            <person name="Wincker P."/>
            <person name="Andrew M."/>
            <person name="Anthouard V."/>
            <person name="Beever R.E."/>
            <person name="Beffa R."/>
            <person name="Benoit I."/>
            <person name="Bouzid O."/>
            <person name="Brault B."/>
            <person name="Chen Z."/>
            <person name="Choquer M."/>
            <person name="Collemare J."/>
            <person name="Cotton P."/>
            <person name="Danchin E.G."/>
            <person name="Da Silva C."/>
            <person name="Gautier A."/>
            <person name="Giraud C."/>
            <person name="Giraud T."/>
            <person name="Gonzalez C."/>
            <person name="Grossetete S."/>
            <person name="Guldener U."/>
            <person name="Henrissat B."/>
            <person name="Howlett B.J."/>
            <person name="Kodira C."/>
            <person name="Kretschmer M."/>
            <person name="Lappartient A."/>
            <person name="Leroch M."/>
            <person name="Levis C."/>
            <person name="Mauceli E."/>
            <person name="Neuveglise C."/>
            <person name="Oeser B."/>
            <person name="Pearson M."/>
            <person name="Poulain J."/>
            <person name="Poussereau N."/>
            <person name="Quesneville H."/>
            <person name="Rascle C."/>
            <person name="Schumacher J."/>
            <person name="Segurens B."/>
            <person name="Sexton A."/>
            <person name="Silva E."/>
            <person name="Sirven C."/>
            <person name="Soanes D.M."/>
            <person name="Talbot N.J."/>
            <person name="Templeton M."/>
            <person name="Yandava C."/>
            <person name="Yarden O."/>
            <person name="Zeng Q."/>
            <person name="Rollins J.A."/>
            <person name="Lebrun M.H."/>
            <person name="Dickman M."/>
        </authorList>
    </citation>
    <scope>NUCLEOTIDE SEQUENCE [LARGE SCALE GENOMIC DNA]</scope>
    <source>
        <strain evidence="2">T4</strain>
    </source>
</reference>
<gene>
    <name evidence="1" type="ORF">BofuT4_uP032480.1</name>
</gene>
<proteinExistence type="predicted"/>
<dbReference type="AlphaFoldDB" id="G2Y8B0"/>
<dbReference type="InParanoid" id="G2Y8B0"/>
<dbReference type="HOGENOM" id="CLU_3086974_0_0_1"/>
<accession>G2Y8B0</accession>
<dbReference type="Proteomes" id="UP000008177">
    <property type="component" value="Unplaced contigs"/>
</dbReference>
<evidence type="ECO:0000313" key="2">
    <source>
        <dbReference type="Proteomes" id="UP000008177"/>
    </source>
</evidence>
<protein>
    <submittedName>
        <fullName evidence="1">Uncharacterized protein</fullName>
    </submittedName>
</protein>
<dbReference type="EMBL" id="FQ790297">
    <property type="protein sequence ID" value="CCD48838.1"/>
    <property type="molecule type" value="Genomic_DNA"/>
</dbReference>
<evidence type="ECO:0000313" key="1">
    <source>
        <dbReference type="EMBL" id="CCD48838.1"/>
    </source>
</evidence>